<keyword evidence="2" id="KW-0472">Membrane</keyword>
<keyword evidence="2" id="KW-0812">Transmembrane</keyword>
<sequence>MAPVVSDSHAVTVTYTTTYVTIACTPSSSTFGCATYSTSIQSSEQGDATIALYMQATRSTITDGAIGFGPLEMAWRTTPWIAQMPSDVKAYYASVSLPMYTTSVVYYQYYEFVLTLPHPSGTSVLVGAGATSASDFNSTQAGSTLTPMNSFSTTSPWPTSTSVVSLSDETGRPAAPIVTPGQTAAISVSVVIVLFAMICGLIVYYKRIRPARDRALLEISQAQGQPSTDRDTKSPHLLEPATLHATVGHRSEKSGAFTSSPGGLLRPTPSQLPELDSISRAATSGRSPMHHHSVELEGSPASKLGTGEFVIDAGVQLPSQATVSNR</sequence>
<organism evidence="3 4">
    <name type="scientific">Zasmidium cellare ATCC 36951</name>
    <dbReference type="NCBI Taxonomy" id="1080233"/>
    <lineage>
        <taxon>Eukaryota</taxon>
        <taxon>Fungi</taxon>
        <taxon>Dikarya</taxon>
        <taxon>Ascomycota</taxon>
        <taxon>Pezizomycotina</taxon>
        <taxon>Dothideomycetes</taxon>
        <taxon>Dothideomycetidae</taxon>
        <taxon>Mycosphaerellales</taxon>
        <taxon>Mycosphaerellaceae</taxon>
        <taxon>Zasmidium</taxon>
    </lineage>
</organism>
<dbReference type="EMBL" id="ML993586">
    <property type="protein sequence ID" value="KAF2170145.1"/>
    <property type="molecule type" value="Genomic_DNA"/>
</dbReference>
<evidence type="ECO:0000256" key="1">
    <source>
        <dbReference type="SAM" id="MobiDB-lite"/>
    </source>
</evidence>
<dbReference type="AlphaFoldDB" id="A0A6A6CSU3"/>
<proteinExistence type="predicted"/>
<evidence type="ECO:0000313" key="3">
    <source>
        <dbReference type="EMBL" id="KAF2170145.1"/>
    </source>
</evidence>
<name>A0A6A6CSU3_ZASCE</name>
<gene>
    <name evidence="3" type="ORF">M409DRAFT_51900</name>
</gene>
<evidence type="ECO:0000256" key="2">
    <source>
        <dbReference type="SAM" id="Phobius"/>
    </source>
</evidence>
<keyword evidence="4" id="KW-1185">Reference proteome</keyword>
<feature type="transmembrane region" description="Helical" evidence="2">
    <location>
        <begin position="184"/>
        <end position="205"/>
    </location>
</feature>
<evidence type="ECO:0008006" key="5">
    <source>
        <dbReference type="Google" id="ProtNLM"/>
    </source>
</evidence>
<keyword evidence="2" id="KW-1133">Transmembrane helix</keyword>
<accession>A0A6A6CSU3</accession>
<protein>
    <recommendedName>
        <fullName evidence="5">Transmembrane protein</fullName>
    </recommendedName>
</protein>
<dbReference type="Proteomes" id="UP000799537">
    <property type="component" value="Unassembled WGS sequence"/>
</dbReference>
<reference evidence="3" key="1">
    <citation type="journal article" date="2020" name="Stud. Mycol.">
        <title>101 Dothideomycetes genomes: a test case for predicting lifestyles and emergence of pathogens.</title>
        <authorList>
            <person name="Haridas S."/>
            <person name="Albert R."/>
            <person name="Binder M."/>
            <person name="Bloem J."/>
            <person name="Labutti K."/>
            <person name="Salamov A."/>
            <person name="Andreopoulos B."/>
            <person name="Baker S."/>
            <person name="Barry K."/>
            <person name="Bills G."/>
            <person name="Bluhm B."/>
            <person name="Cannon C."/>
            <person name="Castanera R."/>
            <person name="Culley D."/>
            <person name="Daum C."/>
            <person name="Ezra D."/>
            <person name="Gonzalez J."/>
            <person name="Henrissat B."/>
            <person name="Kuo A."/>
            <person name="Liang C."/>
            <person name="Lipzen A."/>
            <person name="Lutzoni F."/>
            <person name="Magnuson J."/>
            <person name="Mondo S."/>
            <person name="Nolan M."/>
            <person name="Ohm R."/>
            <person name="Pangilinan J."/>
            <person name="Park H.-J."/>
            <person name="Ramirez L."/>
            <person name="Alfaro M."/>
            <person name="Sun H."/>
            <person name="Tritt A."/>
            <person name="Yoshinaga Y."/>
            <person name="Zwiers L.-H."/>
            <person name="Turgeon B."/>
            <person name="Goodwin S."/>
            <person name="Spatafora J."/>
            <person name="Crous P."/>
            <person name="Grigoriev I."/>
        </authorList>
    </citation>
    <scope>NUCLEOTIDE SEQUENCE</scope>
    <source>
        <strain evidence="3">ATCC 36951</strain>
    </source>
</reference>
<evidence type="ECO:0000313" key="4">
    <source>
        <dbReference type="Proteomes" id="UP000799537"/>
    </source>
</evidence>
<feature type="region of interest" description="Disordered" evidence="1">
    <location>
        <begin position="244"/>
        <end position="273"/>
    </location>
</feature>
<dbReference type="GeneID" id="54565202"/>
<dbReference type="RefSeq" id="XP_033671034.1">
    <property type="nucleotide sequence ID" value="XM_033811930.1"/>
</dbReference>